<dbReference type="SUPFAM" id="SSF111369">
    <property type="entry name" value="HlyD-like secretion proteins"/>
    <property type="match status" value="1"/>
</dbReference>
<keyword evidence="11" id="KW-1185">Reference proteome</keyword>
<accession>A0A3N4DN97</accession>
<evidence type="ECO:0000313" key="12">
    <source>
        <dbReference type="Proteomes" id="UP000278855"/>
    </source>
</evidence>
<dbReference type="InterPro" id="IPR058790">
    <property type="entry name" value="BSH_CusB"/>
</dbReference>
<dbReference type="OrthoDB" id="9806939at2"/>
<evidence type="ECO:0000259" key="8">
    <source>
        <dbReference type="Pfam" id="PF25975"/>
    </source>
</evidence>
<dbReference type="Pfam" id="PF25919">
    <property type="entry name" value="BSH_CusB"/>
    <property type="match status" value="1"/>
</dbReference>
<feature type="transmembrane region" description="Helical" evidence="3">
    <location>
        <begin position="12"/>
        <end position="30"/>
    </location>
</feature>
<name>A0A3N4DN97_9GAMM</name>
<feature type="domain" description="CusB-like three alpha-helical bundle" evidence="5">
    <location>
        <begin position="169"/>
        <end position="217"/>
    </location>
</feature>
<dbReference type="PANTHER" id="PTHR30097">
    <property type="entry name" value="CATION EFFLUX SYSTEM PROTEIN CUSB"/>
    <property type="match status" value="1"/>
</dbReference>
<evidence type="ECO:0000259" key="6">
    <source>
        <dbReference type="Pfam" id="PF25919"/>
    </source>
</evidence>
<protein>
    <submittedName>
        <fullName evidence="10">Efflux RND transporter periplasmic adaptor subunit</fullName>
    </submittedName>
</protein>
<dbReference type="Gene3D" id="2.40.420.20">
    <property type="match status" value="1"/>
</dbReference>
<evidence type="ECO:0000256" key="2">
    <source>
        <dbReference type="ARBA" id="ARBA00022448"/>
    </source>
</evidence>
<reference evidence="10" key="3">
    <citation type="submission" date="2018-11" db="EMBL/GenBank/DDBJ databases">
        <authorList>
            <person name="Hwang Y.J."/>
            <person name="Hwang C.Y."/>
        </authorList>
    </citation>
    <scope>NUCLEOTIDE SEQUENCE</scope>
    <source>
        <strain evidence="10">R106</strain>
    </source>
</reference>
<dbReference type="InterPro" id="IPR058792">
    <property type="entry name" value="Beta-barrel_RND_2"/>
</dbReference>
<feature type="domain" description="CusB-like beta-barrel" evidence="7">
    <location>
        <begin position="254"/>
        <end position="331"/>
    </location>
</feature>
<dbReference type="AlphaFoldDB" id="A0A3N4DN97"/>
<evidence type="ECO:0000313" key="11">
    <source>
        <dbReference type="Proteomes" id="UP000273778"/>
    </source>
</evidence>
<dbReference type="FunFam" id="2.40.30.170:FF:000010">
    <property type="entry name" value="Efflux RND transporter periplasmic adaptor subunit"/>
    <property type="match status" value="1"/>
</dbReference>
<reference evidence="9 11" key="1">
    <citation type="submission" date="2018-11" db="EMBL/GenBank/DDBJ databases">
        <title>Shewanella sp. M2.</title>
        <authorList>
            <person name="Hwang Y.J."/>
            <person name="Hwang C.Y."/>
        </authorList>
    </citation>
    <scope>NUCLEOTIDE SEQUENCE [LARGE SCALE GENOMIC DNA]</scope>
    <source>
        <strain evidence="9 11">M2</strain>
    </source>
</reference>
<evidence type="ECO:0000256" key="3">
    <source>
        <dbReference type="SAM" id="Phobius"/>
    </source>
</evidence>
<dbReference type="GO" id="GO:0046914">
    <property type="term" value="F:transition metal ion binding"/>
    <property type="evidence" value="ECO:0007669"/>
    <property type="project" value="TreeGrafter"/>
</dbReference>
<dbReference type="NCBIfam" id="TIGR01730">
    <property type="entry name" value="RND_mfp"/>
    <property type="match status" value="1"/>
</dbReference>
<dbReference type="EMBL" id="CP034073">
    <property type="protein sequence ID" value="AZG36292.1"/>
    <property type="molecule type" value="Genomic_DNA"/>
</dbReference>
<dbReference type="InterPro" id="IPR021647">
    <property type="entry name" value="CusF_Ec"/>
</dbReference>
<dbReference type="InterPro" id="IPR042230">
    <property type="entry name" value="CusF_sf"/>
</dbReference>
<keyword evidence="2" id="KW-0813">Transport</keyword>
<dbReference type="GO" id="GO:0015679">
    <property type="term" value="P:plasma membrane copper ion transport"/>
    <property type="evidence" value="ECO:0007669"/>
    <property type="project" value="TreeGrafter"/>
</dbReference>
<keyword evidence="3" id="KW-0812">Transmembrane</keyword>
<dbReference type="GO" id="GO:0030288">
    <property type="term" value="C:outer membrane-bounded periplasmic space"/>
    <property type="evidence" value="ECO:0007669"/>
    <property type="project" value="TreeGrafter"/>
</dbReference>
<dbReference type="GO" id="GO:0060003">
    <property type="term" value="P:copper ion export"/>
    <property type="evidence" value="ECO:0007669"/>
    <property type="project" value="TreeGrafter"/>
</dbReference>
<dbReference type="Proteomes" id="UP000273778">
    <property type="component" value="Chromosome"/>
</dbReference>
<reference evidence="12" key="2">
    <citation type="submission" date="2018-11" db="EMBL/GenBank/DDBJ databases">
        <title>Shewanella sp. R106.</title>
        <authorList>
            <person name="Hwang Y.J."/>
            <person name="Hwang C.Y."/>
        </authorList>
    </citation>
    <scope>NUCLEOTIDE SEQUENCE [LARGE SCALE GENOMIC DNA]</scope>
    <source>
        <strain evidence="12">R106</strain>
    </source>
</reference>
<comment type="similarity">
    <text evidence="1">Belongs to the membrane fusion protein (MFP) (TC 8.A.1) family.</text>
</comment>
<dbReference type="Gene3D" id="2.40.50.100">
    <property type="match status" value="1"/>
</dbReference>
<dbReference type="InterPro" id="IPR058649">
    <property type="entry name" value="CzcB_C"/>
</dbReference>
<dbReference type="Pfam" id="PF25869">
    <property type="entry name" value="3HB_CusB"/>
    <property type="match status" value="1"/>
</dbReference>
<evidence type="ECO:0000256" key="1">
    <source>
        <dbReference type="ARBA" id="ARBA00009477"/>
    </source>
</evidence>
<evidence type="ECO:0000259" key="5">
    <source>
        <dbReference type="Pfam" id="PF25869"/>
    </source>
</evidence>
<dbReference type="Pfam" id="PF11604">
    <property type="entry name" value="CusF_Ec"/>
    <property type="match status" value="1"/>
</dbReference>
<gene>
    <name evidence="10" type="ORF">EGC77_17640</name>
    <name evidence="9" type="ORF">EGC80_16365</name>
</gene>
<organism evidence="10 12">
    <name type="scientific">Shewanella psychromarinicola</name>
    <dbReference type="NCBI Taxonomy" id="2487742"/>
    <lineage>
        <taxon>Bacteria</taxon>
        <taxon>Pseudomonadati</taxon>
        <taxon>Pseudomonadota</taxon>
        <taxon>Gammaproteobacteria</taxon>
        <taxon>Alteromonadales</taxon>
        <taxon>Shewanellaceae</taxon>
        <taxon>Shewanella</taxon>
    </lineage>
</organism>
<dbReference type="EMBL" id="RKKB01000013">
    <property type="protein sequence ID" value="RPA27389.1"/>
    <property type="molecule type" value="Genomic_DNA"/>
</dbReference>
<feature type="domain" description="Heavy metal binding" evidence="4">
    <location>
        <begin position="53"/>
        <end position="78"/>
    </location>
</feature>
<evidence type="ECO:0000313" key="9">
    <source>
        <dbReference type="EMBL" id="AZG36292.1"/>
    </source>
</evidence>
<dbReference type="Gene3D" id="6.10.140.730">
    <property type="match status" value="1"/>
</dbReference>
<sequence length="543" mass="59543">MSSSNKSQMKGVVIGAVIGAVVTLGAYTAFAPSDQASSAGGESSEPAKEKPLYWVAPMDADYKSDKPGKSPMGMELIPYYGNTGSGPDEGKGTIRISPDVINNLGVRTVNAAYQPLHMQIDTVGYVAWDQDALVHIHPRVEGWVEKLYVKAIGDPVKKGQPLYDIYSPELVNAQEELLLALDRSNQRLITAAENRLVSLQIPKSAIIQLKKTKKVQQNITFYAPQQGVVKNLKIREGFFIQPGSTMMSIGDLAEVWVEAEVFERQSGQIKIGTPVTMTLDYLPSKKYNLNVDYIYPTLDPKTRTMKVRIRVDNKNGDFKPDMFAQISLHTSGDESALLIPKEALVRTGHQDRVVLALGQGSFKAIEVNVGRFDRDNVEILSGLAAGEKVVTSAQFLLDSESSKTSDFKRMNHEQASKASKDMEGIDHSSMEGMVHSSMEGMDHSSMAGKDMKKQIPSAMVNGTVKSVMVAHRMVNVDREAIVDWDRPAANVDYIVSEDVDMTLFTEGAYVMFTFEIREGDFVIVSAMAMAAPEGSVNEQGEGQ</sequence>
<dbReference type="GO" id="GO:0016020">
    <property type="term" value="C:membrane"/>
    <property type="evidence" value="ECO:0007669"/>
    <property type="project" value="InterPro"/>
</dbReference>
<dbReference type="RefSeq" id="WP_124013745.1">
    <property type="nucleotide sequence ID" value="NZ_CP034073.1"/>
</dbReference>
<keyword evidence="3" id="KW-0472">Membrane</keyword>
<dbReference type="KEGG" id="spsr:EGC80_16365"/>
<dbReference type="InterPro" id="IPR006143">
    <property type="entry name" value="RND_pump_MFP"/>
</dbReference>
<dbReference type="InterPro" id="IPR051909">
    <property type="entry name" value="MFP_Cation_Efflux"/>
</dbReference>
<feature type="domain" description="CusB-like barrel-sandwich hybrid" evidence="6">
    <location>
        <begin position="134"/>
        <end position="249"/>
    </location>
</feature>
<proteinExistence type="inferred from homology"/>
<dbReference type="Proteomes" id="UP000278855">
    <property type="component" value="Unassembled WGS sequence"/>
</dbReference>
<dbReference type="InterPro" id="IPR058791">
    <property type="entry name" value="3HB_CusB"/>
</dbReference>
<dbReference type="Pfam" id="PF25975">
    <property type="entry name" value="CzcB_C"/>
    <property type="match status" value="1"/>
</dbReference>
<dbReference type="Pfam" id="PF19335">
    <property type="entry name" value="HMBD"/>
    <property type="match status" value="1"/>
</dbReference>
<dbReference type="PANTHER" id="PTHR30097:SF15">
    <property type="entry name" value="CATION EFFLUX SYSTEM PROTEIN CUSB"/>
    <property type="match status" value="1"/>
</dbReference>
<evidence type="ECO:0000313" key="10">
    <source>
        <dbReference type="EMBL" id="RPA27389.1"/>
    </source>
</evidence>
<keyword evidence="3" id="KW-1133">Transmembrane helix</keyword>
<dbReference type="Gene3D" id="2.40.30.170">
    <property type="match status" value="1"/>
</dbReference>
<dbReference type="Pfam" id="PF25954">
    <property type="entry name" value="Beta-barrel_RND_2"/>
    <property type="match status" value="1"/>
</dbReference>
<evidence type="ECO:0000259" key="4">
    <source>
        <dbReference type="Pfam" id="PF19335"/>
    </source>
</evidence>
<evidence type="ECO:0000259" key="7">
    <source>
        <dbReference type="Pfam" id="PF25954"/>
    </source>
</evidence>
<dbReference type="InterPro" id="IPR045800">
    <property type="entry name" value="HMBD"/>
</dbReference>
<dbReference type="Gene3D" id="2.40.50.320">
    <property type="entry name" value="Copper binding periplasmic protein CusF"/>
    <property type="match status" value="1"/>
</dbReference>
<feature type="domain" description="CzcB-like C-terminal circularly permuted SH3-like" evidence="8">
    <location>
        <begin position="339"/>
        <end position="397"/>
    </location>
</feature>
<dbReference type="GO" id="GO:0022857">
    <property type="term" value="F:transmembrane transporter activity"/>
    <property type="evidence" value="ECO:0007669"/>
    <property type="project" value="InterPro"/>
</dbReference>